<dbReference type="InterPro" id="IPR020631">
    <property type="entry name" value="THF_DH/CycHdrlase_NAD-bd_dom"/>
</dbReference>
<keyword evidence="8 11" id="KW-0368">Histidine biosynthesis</keyword>
<dbReference type="Gene3D" id="3.40.50.720">
    <property type="entry name" value="NAD(P)-binding Rossmann-like Domain"/>
    <property type="match status" value="1"/>
</dbReference>
<dbReference type="PROSITE" id="PS00766">
    <property type="entry name" value="THF_DHG_CYH_1"/>
    <property type="match status" value="1"/>
</dbReference>
<comment type="similarity">
    <text evidence="11">Belongs to the tetrahydrofolate dehydrogenase/cyclohydrolase family.</text>
</comment>
<dbReference type="NCBIfam" id="NF008058">
    <property type="entry name" value="PRK10792.1"/>
    <property type="match status" value="1"/>
</dbReference>
<dbReference type="SUPFAM" id="SSF51735">
    <property type="entry name" value="NAD(P)-binding Rossmann-fold domains"/>
    <property type="match status" value="1"/>
</dbReference>
<dbReference type="PROSITE" id="PS00767">
    <property type="entry name" value="THF_DHG_CYH_2"/>
    <property type="match status" value="1"/>
</dbReference>
<dbReference type="RefSeq" id="WP_125713112.1">
    <property type="nucleotide sequence ID" value="NZ_JBHTOP010000026.1"/>
</dbReference>
<comment type="pathway">
    <text evidence="1 11">One-carbon metabolism; tetrahydrofolate interconversion.</text>
</comment>
<dbReference type="EC" id="3.5.4.9" evidence="11"/>
<protein>
    <recommendedName>
        <fullName evidence="11">Bifunctional protein FolD</fullName>
    </recommendedName>
    <domain>
        <recommendedName>
            <fullName evidence="11">Methylenetetrahydrofolate dehydrogenase</fullName>
            <ecNumber evidence="11">1.5.1.5</ecNumber>
        </recommendedName>
    </domain>
    <domain>
        <recommendedName>
            <fullName evidence="11">Methenyltetrahydrofolate cyclohydrolase</fullName>
            <ecNumber evidence="11">3.5.4.9</ecNumber>
        </recommendedName>
    </domain>
</protein>
<comment type="subunit">
    <text evidence="11">Homodimer.</text>
</comment>
<evidence type="ECO:0000256" key="7">
    <source>
        <dbReference type="ARBA" id="ARBA00023002"/>
    </source>
</evidence>
<evidence type="ECO:0000256" key="2">
    <source>
        <dbReference type="ARBA" id="ARBA00022563"/>
    </source>
</evidence>
<keyword evidence="5 11" id="KW-0378">Hydrolase</keyword>
<keyword evidence="2 11" id="KW-0554">One-carbon metabolism</keyword>
<dbReference type="Proteomes" id="UP001597267">
    <property type="component" value="Unassembled WGS sequence"/>
</dbReference>
<evidence type="ECO:0000313" key="15">
    <source>
        <dbReference type="Proteomes" id="UP001597267"/>
    </source>
</evidence>
<dbReference type="HAMAP" id="MF_01576">
    <property type="entry name" value="THF_DHG_CYH"/>
    <property type="match status" value="1"/>
</dbReference>
<dbReference type="Pfam" id="PF02882">
    <property type="entry name" value="THF_DHG_CYH_C"/>
    <property type="match status" value="1"/>
</dbReference>
<feature type="domain" description="Tetrahydrofolate dehydrogenase/cyclohydrolase catalytic" evidence="12">
    <location>
        <begin position="5"/>
        <end position="119"/>
    </location>
</feature>
<evidence type="ECO:0000259" key="13">
    <source>
        <dbReference type="Pfam" id="PF02882"/>
    </source>
</evidence>
<feature type="binding site" evidence="11">
    <location>
        <begin position="164"/>
        <end position="166"/>
    </location>
    <ligand>
        <name>NADP(+)</name>
        <dbReference type="ChEBI" id="CHEBI:58349"/>
    </ligand>
</feature>
<evidence type="ECO:0000259" key="12">
    <source>
        <dbReference type="Pfam" id="PF00763"/>
    </source>
</evidence>
<dbReference type="NCBIfam" id="NF010783">
    <property type="entry name" value="PRK14186.1"/>
    <property type="match status" value="1"/>
</dbReference>
<dbReference type="EMBL" id="JBHTOP010000026">
    <property type="protein sequence ID" value="MFD1672794.1"/>
    <property type="molecule type" value="Genomic_DNA"/>
</dbReference>
<dbReference type="SUPFAM" id="SSF53223">
    <property type="entry name" value="Aminoacid dehydrogenase-like, N-terminal domain"/>
    <property type="match status" value="1"/>
</dbReference>
<keyword evidence="3 11" id="KW-0028">Amino-acid biosynthesis</keyword>
<dbReference type="InterPro" id="IPR046346">
    <property type="entry name" value="Aminoacid_DH-like_N_sf"/>
</dbReference>
<keyword evidence="10 11" id="KW-0511">Multifunctional enzyme</keyword>
<evidence type="ECO:0000313" key="14">
    <source>
        <dbReference type="EMBL" id="MFD1672794.1"/>
    </source>
</evidence>
<comment type="catalytic activity">
    <reaction evidence="11">
        <text>(6R)-5,10-methylene-5,6,7,8-tetrahydrofolate + NADP(+) = (6R)-5,10-methenyltetrahydrofolate + NADPH</text>
        <dbReference type="Rhea" id="RHEA:22812"/>
        <dbReference type="ChEBI" id="CHEBI:15636"/>
        <dbReference type="ChEBI" id="CHEBI:57455"/>
        <dbReference type="ChEBI" id="CHEBI:57783"/>
        <dbReference type="ChEBI" id="CHEBI:58349"/>
        <dbReference type="EC" id="1.5.1.5"/>
    </reaction>
</comment>
<comment type="function">
    <text evidence="11">Catalyzes the oxidation of 5,10-methylenetetrahydrofolate to 5,10-methenyltetrahydrofolate and then the hydrolysis of 5,10-methenyltetrahydrofolate to 10-formyltetrahydrofolate.</text>
</comment>
<dbReference type="Pfam" id="PF00763">
    <property type="entry name" value="THF_DHG_CYH"/>
    <property type="match status" value="1"/>
</dbReference>
<evidence type="ECO:0000256" key="3">
    <source>
        <dbReference type="ARBA" id="ARBA00022605"/>
    </source>
</evidence>
<keyword evidence="4 11" id="KW-0658">Purine biosynthesis</keyword>
<evidence type="ECO:0000256" key="1">
    <source>
        <dbReference type="ARBA" id="ARBA00004777"/>
    </source>
</evidence>
<evidence type="ECO:0000256" key="9">
    <source>
        <dbReference type="ARBA" id="ARBA00023167"/>
    </source>
</evidence>
<evidence type="ECO:0000256" key="5">
    <source>
        <dbReference type="ARBA" id="ARBA00022801"/>
    </source>
</evidence>
<comment type="caution">
    <text evidence="14">The sequence shown here is derived from an EMBL/GenBank/DDBJ whole genome shotgun (WGS) entry which is preliminary data.</text>
</comment>
<dbReference type="PANTHER" id="PTHR48099">
    <property type="entry name" value="C-1-TETRAHYDROFOLATE SYNTHASE, CYTOPLASMIC-RELATED"/>
    <property type="match status" value="1"/>
</dbReference>
<dbReference type="PRINTS" id="PR00085">
    <property type="entry name" value="THFDHDRGNASE"/>
</dbReference>
<evidence type="ECO:0000256" key="11">
    <source>
        <dbReference type="HAMAP-Rule" id="MF_01576"/>
    </source>
</evidence>
<reference evidence="15" key="1">
    <citation type="journal article" date="2019" name="Int. J. Syst. Evol. Microbiol.">
        <title>The Global Catalogue of Microorganisms (GCM) 10K type strain sequencing project: providing services to taxonomists for standard genome sequencing and annotation.</title>
        <authorList>
            <consortium name="The Broad Institute Genomics Platform"/>
            <consortium name="The Broad Institute Genome Sequencing Center for Infectious Disease"/>
            <person name="Wu L."/>
            <person name="Ma J."/>
        </authorList>
    </citation>
    <scope>NUCLEOTIDE SEQUENCE [LARGE SCALE GENOMIC DNA]</scope>
    <source>
        <strain evidence="15">CCM 8896</strain>
    </source>
</reference>
<accession>A0ABW4J8V0</accession>
<keyword evidence="6 11" id="KW-0521">NADP</keyword>
<proteinExistence type="inferred from homology"/>
<evidence type="ECO:0000256" key="6">
    <source>
        <dbReference type="ARBA" id="ARBA00022857"/>
    </source>
</evidence>
<name>A0ABW4J8V0_9LACO</name>
<sequence>MAKIIDGKALSQHCITQMAGDVQALKENGIVPGLAVIIVGEDDASQIYVRNKHRKAEKIGINSIVIRLSTETTQLELLERISLLNHDPKIDGILVQLPLPSHINAEAVLDSITPEKDVDGFHPVNVGKLWSNRAEIVPSTPFGIMKMLEFYNVDPTGKNAVIIGRSTIVGRPMAAMLLNANATVTIVHSQTKNLQEITQQADILVVAIGRSEYIKAKDIKAGAVVIDVGMNRDINNKLTGDVDYEDCFDKASLITPVPGGVGPMTITMLMQQTINIAKRRALNDTGNKR</sequence>
<dbReference type="GO" id="GO:0004488">
    <property type="term" value="F:methylenetetrahydrofolate dehydrogenase (NADP+) activity"/>
    <property type="evidence" value="ECO:0007669"/>
    <property type="project" value="UniProtKB-EC"/>
</dbReference>
<keyword evidence="7 11" id="KW-0560">Oxidoreductase</keyword>
<keyword evidence="9 11" id="KW-0486">Methionine biosynthesis</keyword>
<feature type="domain" description="Tetrahydrofolate dehydrogenase/cyclohydrolase NAD(P)-binding" evidence="13">
    <location>
        <begin position="138"/>
        <end position="280"/>
    </location>
</feature>
<dbReference type="InterPro" id="IPR020867">
    <property type="entry name" value="THF_DH/CycHdrlase_CS"/>
</dbReference>
<comment type="catalytic activity">
    <reaction evidence="11">
        <text>(6R)-5,10-methenyltetrahydrofolate + H2O = (6R)-10-formyltetrahydrofolate + H(+)</text>
        <dbReference type="Rhea" id="RHEA:23700"/>
        <dbReference type="ChEBI" id="CHEBI:15377"/>
        <dbReference type="ChEBI" id="CHEBI:15378"/>
        <dbReference type="ChEBI" id="CHEBI:57455"/>
        <dbReference type="ChEBI" id="CHEBI:195366"/>
        <dbReference type="EC" id="3.5.4.9"/>
    </reaction>
</comment>
<gene>
    <name evidence="11 14" type="primary">folD</name>
    <name evidence="14" type="ORF">ACFQ5M_11845</name>
</gene>
<dbReference type="GO" id="GO:0004477">
    <property type="term" value="F:methenyltetrahydrofolate cyclohydrolase activity"/>
    <property type="evidence" value="ECO:0007669"/>
    <property type="project" value="UniProtKB-EC"/>
</dbReference>
<evidence type="ECO:0000256" key="10">
    <source>
        <dbReference type="ARBA" id="ARBA00023268"/>
    </source>
</evidence>
<dbReference type="PANTHER" id="PTHR48099:SF5">
    <property type="entry name" value="C-1-TETRAHYDROFOLATE SYNTHASE, CYTOPLASMIC"/>
    <property type="match status" value="1"/>
</dbReference>
<evidence type="ECO:0000256" key="8">
    <source>
        <dbReference type="ARBA" id="ARBA00023102"/>
    </source>
</evidence>
<dbReference type="InterPro" id="IPR020630">
    <property type="entry name" value="THF_DH/CycHdrlase_cat_dom"/>
</dbReference>
<evidence type="ECO:0000256" key="4">
    <source>
        <dbReference type="ARBA" id="ARBA00022755"/>
    </source>
</evidence>
<keyword evidence="15" id="KW-1185">Reference proteome</keyword>
<dbReference type="CDD" id="cd01080">
    <property type="entry name" value="NAD_bind_m-THF_DH_Cyclohyd"/>
    <property type="match status" value="1"/>
</dbReference>
<organism evidence="14 15">
    <name type="scientific">Agrilactobacillus yilanensis</name>
    <dbReference type="NCBI Taxonomy" id="2485997"/>
    <lineage>
        <taxon>Bacteria</taxon>
        <taxon>Bacillati</taxon>
        <taxon>Bacillota</taxon>
        <taxon>Bacilli</taxon>
        <taxon>Lactobacillales</taxon>
        <taxon>Lactobacillaceae</taxon>
        <taxon>Agrilactobacillus</taxon>
    </lineage>
</organism>
<dbReference type="EC" id="1.5.1.5" evidence="11"/>
<comment type="caution">
    <text evidence="11">Lacks conserved residue(s) required for the propagation of feature annotation.</text>
</comment>
<dbReference type="Gene3D" id="3.40.50.10860">
    <property type="entry name" value="Leucine Dehydrogenase, chain A, domain 1"/>
    <property type="match status" value="1"/>
</dbReference>
<dbReference type="InterPro" id="IPR000672">
    <property type="entry name" value="THF_DH/CycHdrlase"/>
</dbReference>
<dbReference type="InterPro" id="IPR036291">
    <property type="entry name" value="NAD(P)-bd_dom_sf"/>
</dbReference>